<organism evidence="2 3">
    <name type="scientific">Alkalicoccus halolimnae</name>
    <dbReference type="NCBI Taxonomy" id="1667239"/>
    <lineage>
        <taxon>Bacteria</taxon>
        <taxon>Bacillati</taxon>
        <taxon>Bacillota</taxon>
        <taxon>Bacilli</taxon>
        <taxon>Bacillales</taxon>
        <taxon>Bacillaceae</taxon>
        <taxon>Alkalicoccus</taxon>
    </lineage>
</organism>
<name>A0A5C7FET1_9BACI</name>
<protein>
    <recommendedName>
        <fullName evidence="4">Secreted protein</fullName>
    </recommendedName>
</protein>
<feature type="signal peptide" evidence="1">
    <location>
        <begin position="1"/>
        <end position="22"/>
    </location>
</feature>
<keyword evidence="1" id="KW-0732">Signal</keyword>
<dbReference type="EMBL" id="CP144914">
    <property type="protein sequence ID" value="WWD78868.1"/>
    <property type="molecule type" value="Genomic_DNA"/>
</dbReference>
<dbReference type="AlphaFoldDB" id="A0A5C7FET1"/>
<keyword evidence="3" id="KW-1185">Reference proteome</keyword>
<dbReference type="KEGG" id="ahal:FTX54_010560"/>
<evidence type="ECO:0000313" key="3">
    <source>
        <dbReference type="Proteomes" id="UP000321816"/>
    </source>
</evidence>
<dbReference type="RefSeq" id="WP_147805009.1">
    <property type="nucleotide sequence ID" value="NZ_CP144914.1"/>
</dbReference>
<gene>
    <name evidence="2" type="ORF">FTX54_010560</name>
</gene>
<evidence type="ECO:0008006" key="4">
    <source>
        <dbReference type="Google" id="ProtNLM"/>
    </source>
</evidence>
<reference evidence="2 3" key="1">
    <citation type="submission" date="2024-01" db="EMBL/GenBank/DDBJ databases">
        <title>Complete Genome Sequence of Alkalicoccus halolimnae BZ-SZ-XJ29T, a Moderately Halophilic Bacterium Isolated from a Salt Lake.</title>
        <authorList>
            <person name="Zhao B."/>
        </authorList>
    </citation>
    <scope>NUCLEOTIDE SEQUENCE [LARGE SCALE GENOMIC DNA]</scope>
    <source>
        <strain evidence="2 3">BZ-SZ-XJ29</strain>
    </source>
</reference>
<feature type="chain" id="PRO_5044096854" description="Secreted protein" evidence="1">
    <location>
        <begin position="23"/>
        <end position="203"/>
    </location>
</feature>
<evidence type="ECO:0000313" key="2">
    <source>
        <dbReference type="EMBL" id="WWD78868.1"/>
    </source>
</evidence>
<dbReference type="Proteomes" id="UP000321816">
    <property type="component" value="Chromosome"/>
</dbReference>
<dbReference type="OrthoDB" id="2449873at2"/>
<evidence type="ECO:0000256" key="1">
    <source>
        <dbReference type="SAM" id="SignalP"/>
    </source>
</evidence>
<proteinExistence type="predicted"/>
<sequence length="203" mass="23583">MKMKKILVLHLLVIFLFSVLGAASVGAHSYGGDHYDGKHHKYESNNDKFDGKHHKYDKKHDKYDDKHHKYEKYHKNPKINKQLKQVKRATEKYQNINRAKKDGYKVASPCVPQMGVHLVKEKLVDKKLNIKKPELLVYEPMKNGKYKLVAVEYMSTAKKPPKLFGQRFEDGPEEGTYTLHAWIYKKNPDGVFAAFNPRVKGCK</sequence>
<accession>A0A5C7FET1</accession>